<feature type="compositionally biased region" description="Basic and acidic residues" evidence="1">
    <location>
        <begin position="267"/>
        <end position="289"/>
    </location>
</feature>
<gene>
    <name evidence="2" type="ORF">AVDCRST_MAG04-16</name>
</gene>
<feature type="compositionally biased region" description="Basic residues" evidence="1">
    <location>
        <begin position="124"/>
        <end position="137"/>
    </location>
</feature>
<evidence type="ECO:0000313" key="2">
    <source>
        <dbReference type="EMBL" id="CAA9209125.1"/>
    </source>
</evidence>
<feature type="non-terminal residue" evidence="2">
    <location>
        <position position="411"/>
    </location>
</feature>
<feature type="compositionally biased region" description="Basic residues" evidence="1">
    <location>
        <begin position="168"/>
        <end position="194"/>
    </location>
</feature>
<dbReference type="AlphaFoldDB" id="A0A6J4H0M2"/>
<feature type="compositionally biased region" description="Basic residues" evidence="1">
    <location>
        <begin position="145"/>
        <end position="159"/>
    </location>
</feature>
<proteinExistence type="predicted"/>
<feature type="compositionally biased region" description="Gly residues" evidence="1">
    <location>
        <begin position="216"/>
        <end position="228"/>
    </location>
</feature>
<feature type="compositionally biased region" description="Basic and acidic residues" evidence="1">
    <location>
        <begin position="97"/>
        <end position="108"/>
    </location>
</feature>
<dbReference type="EMBL" id="CADCTL010000001">
    <property type="protein sequence ID" value="CAA9209125.1"/>
    <property type="molecule type" value="Genomic_DNA"/>
</dbReference>
<evidence type="ECO:0000256" key="1">
    <source>
        <dbReference type="SAM" id="MobiDB-lite"/>
    </source>
</evidence>
<feature type="compositionally biased region" description="Basic and acidic residues" evidence="1">
    <location>
        <begin position="29"/>
        <end position="41"/>
    </location>
</feature>
<accession>A0A6J4H0M2</accession>
<reference evidence="2" key="1">
    <citation type="submission" date="2020-02" db="EMBL/GenBank/DDBJ databases">
        <authorList>
            <person name="Meier V. D."/>
        </authorList>
    </citation>
    <scope>NUCLEOTIDE SEQUENCE</scope>
    <source>
        <strain evidence="2">AVDCRST_MAG04</strain>
    </source>
</reference>
<feature type="non-terminal residue" evidence="2">
    <location>
        <position position="1"/>
    </location>
</feature>
<protein>
    <submittedName>
        <fullName evidence="2">ABC transporter, substrate-binding protein (Cluster 4, leucine/isoleucine/valine/benzoate)</fullName>
    </submittedName>
</protein>
<feature type="compositionally biased region" description="Basic residues" evidence="1">
    <location>
        <begin position="8"/>
        <end position="17"/>
    </location>
</feature>
<organism evidence="2">
    <name type="scientific">uncultured Acetobacteraceae bacterium</name>
    <dbReference type="NCBI Taxonomy" id="169975"/>
    <lineage>
        <taxon>Bacteria</taxon>
        <taxon>Pseudomonadati</taxon>
        <taxon>Pseudomonadota</taxon>
        <taxon>Alphaproteobacteria</taxon>
        <taxon>Acetobacterales</taxon>
        <taxon>Acetobacteraceae</taxon>
        <taxon>environmental samples</taxon>
    </lineage>
</organism>
<feature type="region of interest" description="Disordered" evidence="1">
    <location>
        <begin position="1"/>
        <end position="411"/>
    </location>
</feature>
<feature type="compositionally biased region" description="Low complexity" evidence="1">
    <location>
        <begin position="197"/>
        <end position="215"/>
    </location>
</feature>
<name>A0A6J4H0M2_9PROT</name>
<sequence>ADHPSHADRRRGRRRLHAVGAAPRAGAGGEHHPDRRAERPVRPLQPHRRRQRCGDGAGGGGRVQRPRLHGGGAARRPPEPSGRGLQHRTAMARPGRRGHDPRRADLLRRARRRRRGPGEEQGLRQRRRRLLRPHRHGLRADHRALGVRHLHAGQVHRRRDGQGGRGHLVLHHRRLRLRPRAGARHHQLRPRRGRQGAGQRPDALPWDLGLLLLPGAGAGEPGQGGGPRQRGAGHDQLHQAGGRVRADAPRHQAGGAADVRGRRPRPRPPDRAGTGDDRELLLGPERPHAGADPTRPLAADGQPAAQHGHCRQLLRRAALPEGRPGHGRPGGQGLGHGRHQPHEGHADRRRRLRPGLHPAGRPAPDAGLPLRGEKARGIARRLGLPQPAANDSRGGSMATHQRGRLPSGAQL</sequence>